<dbReference type="EMBL" id="CAKXYY010000023">
    <property type="protein sequence ID" value="CAH2355207.1"/>
    <property type="molecule type" value="Genomic_DNA"/>
</dbReference>
<evidence type="ECO:0000313" key="2">
    <source>
        <dbReference type="Proteomes" id="UP000837801"/>
    </source>
</evidence>
<dbReference type="Proteomes" id="UP000837801">
    <property type="component" value="Unassembled WGS sequence"/>
</dbReference>
<reference evidence="1" key="1">
    <citation type="submission" date="2022-03" db="EMBL/GenBank/DDBJ databases">
        <authorList>
            <person name="Legras J.-L."/>
            <person name="Devillers H."/>
            <person name="Grondin C."/>
        </authorList>
    </citation>
    <scope>NUCLEOTIDE SEQUENCE</scope>
    <source>
        <strain evidence="1">CLIB 1423</strain>
    </source>
</reference>
<gene>
    <name evidence="1" type="ORF">CLIB1423_23S00122</name>
</gene>
<organism evidence="1 2">
    <name type="scientific">[Candida] railenensis</name>
    <dbReference type="NCBI Taxonomy" id="45579"/>
    <lineage>
        <taxon>Eukaryota</taxon>
        <taxon>Fungi</taxon>
        <taxon>Dikarya</taxon>
        <taxon>Ascomycota</taxon>
        <taxon>Saccharomycotina</taxon>
        <taxon>Pichiomycetes</taxon>
        <taxon>Debaryomycetaceae</taxon>
        <taxon>Kurtzmaniella</taxon>
    </lineage>
</organism>
<accession>A0A9P0QUT0</accession>
<sequence>MFLFILSGTPCSHLSPFGLSCSPGTILLPSYFHLPLVRLASYGSKEFKKKKKKKKKRGCNHAAQNSVHSSIRQYEQGLNIFMEVAPVKQNGCNTIQKLILSSKLSKDELYVLGKVDVASFF</sequence>
<name>A0A9P0QUT0_9ASCO</name>
<evidence type="ECO:0000313" key="1">
    <source>
        <dbReference type="EMBL" id="CAH2355207.1"/>
    </source>
</evidence>
<keyword evidence="2" id="KW-1185">Reference proteome</keyword>
<proteinExistence type="predicted"/>
<comment type="caution">
    <text evidence="1">The sequence shown here is derived from an EMBL/GenBank/DDBJ whole genome shotgun (WGS) entry which is preliminary data.</text>
</comment>
<protein>
    <submittedName>
        <fullName evidence="1">Uncharacterized protein</fullName>
    </submittedName>
</protein>
<dbReference type="AlphaFoldDB" id="A0A9P0QUT0"/>